<evidence type="ECO:0000256" key="2">
    <source>
        <dbReference type="ARBA" id="ARBA00004613"/>
    </source>
</evidence>
<dbReference type="AlphaFoldDB" id="A0A6A4FPV3"/>
<protein>
    <recommendedName>
        <fullName evidence="4">Crinkler effector protein N-terminal domain-containing protein</fullName>
    </recommendedName>
</protein>
<evidence type="ECO:0000256" key="1">
    <source>
        <dbReference type="ARBA" id="ARBA00004340"/>
    </source>
</evidence>
<gene>
    <name evidence="5" type="ORF">PR003_g6354</name>
</gene>
<dbReference type="GO" id="GO:0005576">
    <property type="term" value="C:extracellular region"/>
    <property type="evidence" value="ECO:0007669"/>
    <property type="project" value="UniProtKB-SubCell"/>
</dbReference>
<evidence type="ECO:0000313" key="6">
    <source>
        <dbReference type="Proteomes" id="UP000434957"/>
    </source>
</evidence>
<keyword evidence="3" id="KW-0964">Secreted</keyword>
<comment type="caution">
    <text evidence="5">The sequence shown here is derived from an EMBL/GenBank/DDBJ whole genome shotgun (WGS) entry which is preliminary data.</text>
</comment>
<proteinExistence type="predicted"/>
<evidence type="ECO:0000313" key="5">
    <source>
        <dbReference type="EMBL" id="KAE9348540.1"/>
    </source>
</evidence>
<dbReference type="Proteomes" id="UP000434957">
    <property type="component" value="Unassembled WGS sequence"/>
</dbReference>
<dbReference type="EMBL" id="QXFT01000282">
    <property type="protein sequence ID" value="KAE9348540.1"/>
    <property type="molecule type" value="Genomic_DNA"/>
</dbReference>
<dbReference type="Pfam" id="PF20147">
    <property type="entry name" value="Crinkler"/>
    <property type="match status" value="1"/>
</dbReference>
<organism evidence="5 6">
    <name type="scientific">Phytophthora rubi</name>
    <dbReference type="NCBI Taxonomy" id="129364"/>
    <lineage>
        <taxon>Eukaryota</taxon>
        <taxon>Sar</taxon>
        <taxon>Stramenopiles</taxon>
        <taxon>Oomycota</taxon>
        <taxon>Peronosporomycetes</taxon>
        <taxon>Peronosporales</taxon>
        <taxon>Peronosporaceae</taxon>
        <taxon>Phytophthora</taxon>
    </lineage>
</organism>
<reference evidence="5 6" key="1">
    <citation type="submission" date="2018-08" db="EMBL/GenBank/DDBJ databases">
        <title>Genomic investigation of the strawberry pathogen Phytophthora fragariae indicates pathogenicity is determined by transcriptional variation in three key races.</title>
        <authorList>
            <person name="Adams T.M."/>
            <person name="Armitage A.D."/>
            <person name="Sobczyk M.K."/>
            <person name="Bates H.J."/>
            <person name="Dunwell J.M."/>
            <person name="Nellist C.F."/>
            <person name="Harrison R.J."/>
        </authorList>
    </citation>
    <scope>NUCLEOTIDE SEQUENCE [LARGE SCALE GENOMIC DNA]</scope>
    <source>
        <strain evidence="5 6">SCRP333</strain>
    </source>
</reference>
<dbReference type="InterPro" id="IPR045379">
    <property type="entry name" value="Crinkler_N"/>
</dbReference>
<accession>A0A6A4FPV3</accession>
<dbReference type="GO" id="GO:0043657">
    <property type="term" value="C:host cell"/>
    <property type="evidence" value="ECO:0007669"/>
    <property type="project" value="UniProtKB-SubCell"/>
</dbReference>
<keyword evidence="6" id="KW-1185">Reference proteome</keyword>
<sequence>MKKTIRCRLRCGRVIVVDADELLTVAHLKHLIVQQAKIDDAHDLLTLHLARVNDQWLNTDTTNNTEFQQQVQAILGGNTAMDRDDRVGDAELGFPTLSTLERGDIHVLVRLPGDGPTTQPNPPAAEGIMRCSFVVSLKCNVAAEVAVPVEITSRVEGAPVKGMSPLLCM</sequence>
<name>A0A6A4FPV3_9STRA</name>
<comment type="subcellular location">
    <subcellularLocation>
        <location evidence="1">Host cell</location>
    </subcellularLocation>
    <subcellularLocation>
        <location evidence="2">Secreted</location>
    </subcellularLocation>
</comment>
<evidence type="ECO:0000256" key="3">
    <source>
        <dbReference type="ARBA" id="ARBA00022525"/>
    </source>
</evidence>
<evidence type="ECO:0000259" key="4">
    <source>
        <dbReference type="Pfam" id="PF20147"/>
    </source>
</evidence>
<feature type="domain" description="Crinkler effector protein N-terminal" evidence="4">
    <location>
        <begin position="13"/>
        <end position="110"/>
    </location>
</feature>